<reference evidence="1" key="1">
    <citation type="journal article" date="2020" name="Phytopathology">
        <title>Genome Sequence Resources of Colletotrichum truncatum, C. plurivorum, C. musicola, and C. sojae: Four Species Pathogenic to Soybean (Glycine max).</title>
        <authorList>
            <person name="Rogerio F."/>
            <person name="Boufleur T.R."/>
            <person name="Ciampi-Guillardi M."/>
            <person name="Sukno S.A."/>
            <person name="Thon M.R."/>
            <person name="Massola Junior N.S."/>
            <person name="Baroncelli R."/>
        </authorList>
    </citation>
    <scope>NUCLEOTIDE SEQUENCE</scope>
    <source>
        <strain evidence="1">LFN00145</strain>
    </source>
</reference>
<accession>A0A8H6K368</accession>
<evidence type="ECO:0000313" key="1">
    <source>
        <dbReference type="EMBL" id="KAF6823538.1"/>
    </source>
</evidence>
<gene>
    <name evidence="1" type="ORF">CPLU01_11331</name>
</gene>
<keyword evidence="2" id="KW-1185">Reference proteome</keyword>
<protein>
    <submittedName>
        <fullName evidence="1">Uncharacterized protein</fullName>
    </submittedName>
</protein>
<dbReference type="Proteomes" id="UP000654918">
    <property type="component" value="Unassembled WGS sequence"/>
</dbReference>
<name>A0A8H6K368_9PEZI</name>
<evidence type="ECO:0000313" key="2">
    <source>
        <dbReference type="Proteomes" id="UP000654918"/>
    </source>
</evidence>
<sequence length="125" mass="13472">MMHVCGTFAQGHESGALRRRLAAGHKPGRRTLDGGSMVAKAVLHLAAGTHRTASPVEEVGRNGEKQTAAHSLLAGVTELQDVMTESRSFDIDLAQYSGRQRVKLAEDEAELRAEDGHRVDADNDN</sequence>
<comment type="caution">
    <text evidence="1">The sequence shown here is derived from an EMBL/GenBank/DDBJ whole genome shotgun (WGS) entry which is preliminary data.</text>
</comment>
<organism evidence="1 2">
    <name type="scientific">Colletotrichum plurivorum</name>
    <dbReference type="NCBI Taxonomy" id="2175906"/>
    <lineage>
        <taxon>Eukaryota</taxon>
        <taxon>Fungi</taxon>
        <taxon>Dikarya</taxon>
        <taxon>Ascomycota</taxon>
        <taxon>Pezizomycotina</taxon>
        <taxon>Sordariomycetes</taxon>
        <taxon>Hypocreomycetidae</taxon>
        <taxon>Glomerellales</taxon>
        <taxon>Glomerellaceae</taxon>
        <taxon>Colletotrichum</taxon>
        <taxon>Colletotrichum orchidearum species complex</taxon>
    </lineage>
</organism>
<dbReference type="AlphaFoldDB" id="A0A8H6K368"/>
<dbReference type="EMBL" id="WIGO01000210">
    <property type="protein sequence ID" value="KAF6823538.1"/>
    <property type="molecule type" value="Genomic_DNA"/>
</dbReference>
<proteinExistence type="predicted"/>